<accession>A0A9W8IU19</accession>
<dbReference type="Proteomes" id="UP001140091">
    <property type="component" value="Unassembled WGS sequence"/>
</dbReference>
<sequence>MVNIQPSEGYGSNNHADWVSGLSTSQRTASGFQLAQQHINTRGYDGNNPRAVYNMASSNGLSTEGVLEGQGYGWDDTTYRVDGYGCDGLDVEGVSCSSVSVVGLEALKGDFGAQSMPVYDAYPSDVPAAQSQPATNESTSPLQSSKHNSPYHPLHVTQSTENFERTR</sequence>
<dbReference type="AlphaFoldDB" id="A0A9W8IU19"/>
<proteinExistence type="predicted"/>
<name>A0A9W8IU19_9AGAR</name>
<dbReference type="EMBL" id="JANBPK010001478">
    <property type="protein sequence ID" value="KAJ2922710.1"/>
    <property type="molecule type" value="Genomic_DNA"/>
</dbReference>
<reference evidence="2" key="1">
    <citation type="submission" date="2022-06" db="EMBL/GenBank/DDBJ databases">
        <title>Genome Sequence of Candolleomyces eurysporus.</title>
        <authorList>
            <person name="Buettner E."/>
        </authorList>
    </citation>
    <scope>NUCLEOTIDE SEQUENCE</scope>
    <source>
        <strain evidence="2">VTCC 930004</strain>
    </source>
</reference>
<evidence type="ECO:0000256" key="1">
    <source>
        <dbReference type="SAM" id="MobiDB-lite"/>
    </source>
</evidence>
<evidence type="ECO:0000313" key="3">
    <source>
        <dbReference type="Proteomes" id="UP001140091"/>
    </source>
</evidence>
<feature type="compositionally biased region" description="Polar residues" evidence="1">
    <location>
        <begin position="129"/>
        <end position="148"/>
    </location>
</feature>
<feature type="region of interest" description="Disordered" evidence="1">
    <location>
        <begin position="123"/>
        <end position="167"/>
    </location>
</feature>
<keyword evidence="3" id="KW-1185">Reference proteome</keyword>
<organism evidence="2 3">
    <name type="scientific">Candolleomyces eurysporus</name>
    <dbReference type="NCBI Taxonomy" id="2828524"/>
    <lineage>
        <taxon>Eukaryota</taxon>
        <taxon>Fungi</taxon>
        <taxon>Dikarya</taxon>
        <taxon>Basidiomycota</taxon>
        <taxon>Agaricomycotina</taxon>
        <taxon>Agaricomycetes</taxon>
        <taxon>Agaricomycetidae</taxon>
        <taxon>Agaricales</taxon>
        <taxon>Agaricineae</taxon>
        <taxon>Psathyrellaceae</taxon>
        <taxon>Candolleomyces</taxon>
    </lineage>
</organism>
<gene>
    <name evidence="2" type="ORF">H1R20_g14383</name>
</gene>
<comment type="caution">
    <text evidence="2">The sequence shown here is derived from an EMBL/GenBank/DDBJ whole genome shotgun (WGS) entry which is preliminary data.</text>
</comment>
<protein>
    <submittedName>
        <fullName evidence="2">Uncharacterized protein</fullName>
    </submittedName>
</protein>
<feature type="non-terminal residue" evidence="2">
    <location>
        <position position="167"/>
    </location>
</feature>
<evidence type="ECO:0000313" key="2">
    <source>
        <dbReference type="EMBL" id="KAJ2922710.1"/>
    </source>
</evidence>